<feature type="domain" description="RNA polymerase sigma-70 region 4" evidence="7">
    <location>
        <begin position="114"/>
        <end position="162"/>
    </location>
</feature>
<dbReference type="GO" id="GO:0016987">
    <property type="term" value="F:sigma factor activity"/>
    <property type="evidence" value="ECO:0007669"/>
    <property type="project" value="UniProtKB-KW"/>
</dbReference>
<dbReference type="Gene3D" id="1.10.10.10">
    <property type="entry name" value="Winged helix-like DNA-binding domain superfamily/Winged helix DNA-binding domain"/>
    <property type="match status" value="1"/>
</dbReference>
<dbReference type="SUPFAM" id="SSF88946">
    <property type="entry name" value="Sigma2 domain of RNA polymerase sigma factors"/>
    <property type="match status" value="1"/>
</dbReference>
<name>A0A1G8ASY1_9BACI</name>
<dbReference type="STRING" id="568899.SAMN05192534_1032"/>
<dbReference type="InterPro" id="IPR014284">
    <property type="entry name" value="RNA_pol_sigma-70_dom"/>
</dbReference>
<evidence type="ECO:0000259" key="7">
    <source>
        <dbReference type="Pfam" id="PF04545"/>
    </source>
</evidence>
<dbReference type="PANTHER" id="PTHR43133:SF8">
    <property type="entry name" value="RNA POLYMERASE SIGMA FACTOR HI_1459-RELATED"/>
    <property type="match status" value="1"/>
</dbReference>
<sequence length="170" mass="19979">MNDALGIPFEEVAEDFAPLVFGMIKRLKIYKNTEEYAHIGFIALWKAYQQFDPAKGAFSSFAYSYVRGDMLAHLKKEARYDERYQPISFTDYTEPTDPHSETIQQQIQSIAPYIEDLTPRERDWVVQYIIYGRGITEIANRYNVAASTVKSWRKHALRKLREQDMKKRIL</sequence>
<dbReference type="InterPro" id="IPR013325">
    <property type="entry name" value="RNA_pol_sigma_r2"/>
</dbReference>
<dbReference type="PANTHER" id="PTHR43133">
    <property type="entry name" value="RNA POLYMERASE ECF-TYPE SIGMA FACTO"/>
    <property type="match status" value="1"/>
</dbReference>
<feature type="domain" description="RNA polymerase sigma-70 region 2" evidence="6">
    <location>
        <begin position="14"/>
        <end position="79"/>
    </location>
</feature>
<evidence type="ECO:0000256" key="1">
    <source>
        <dbReference type="ARBA" id="ARBA00010641"/>
    </source>
</evidence>
<dbReference type="Proteomes" id="UP000199163">
    <property type="component" value="Unassembled WGS sequence"/>
</dbReference>
<evidence type="ECO:0000313" key="9">
    <source>
        <dbReference type="Proteomes" id="UP000199163"/>
    </source>
</evidence>
<keyword evidence="2" id="KW-0805">Transcription regulation</keyword>
<dbReference type="InterPro" id="IPR007630">
    <property type="entry name" value="RNA_pol_sigma70_r4"/>
</dbReference>
<dbReference type="InterPro" id="IPR007627">
    <property type="entry name" value="RNA_pol_sigma70_r2"/>
</dbReference>
<dbReference type="RefSeq" id="WP_091271559.1">
    <property type="nucleotide sequence ID" value="NZ_FNDK01000003.1"/>
</dbReference>
<reference evidence="9" key="1">
    <citation type="submission" date="2016-10" db="EMBL/GenBank/DDBJ databases">
        <authorList>
            <person name="Varghese N."/>
            <person name="Submissions S."/>
        </authorList>
    </citation>
    <scope>NUCLEOTIDE SEQUENCE [LARGE SCALE GENOMIC DNA]</scope>
    <source>
        <strain evidence="9">DSM 21632</strain>
    </source>
</reference>
<comment type="similarity">
    <text evidence="1">Belongs to the sigma-70 factor family. ECF subfamily.</text>
</comment>
<protein>
    <submittedName>
        <fullName evidence="8">RNA polymerase sigma factor, sigma-70 family</fullName>
    </submittedName>
</protein>
<proteinExistence type="inferred from homology"/>
<dbReference type="GO" id="GO:0003677">
    <property type="term" value="F:DNA binding"/>
    <property type="evidence" value="ECO:0007669"/>
    <property type="project" value="UniProtKB-KW"/>
</dbReference>
<dbReference type="NCBIfam" id="TIGR02937">
    <property type="entry name" value="sigma70-ECF"/>
    <property type="match status" value="1"/>
</dbReference>
<dbReference type="AlphaFoldDB" id="A0A1G8ASY1"/>
<dbReference type="InterPro" id="IPR039425">
    <property type="entry name" value="RNA_pol_sigma-70-like"/>
</dbReference>
<keyword evidence="4" id="KW-0238">DNA-binding</keyword>
<organism evidence="8 9">
    <name type="scientific">Alteribacillus persepolensis</name>
    <dbReference type="NCBI Taxonomy" id="568899"/>
    <lineage>
        <taxon>Bacteria</taxon>
        <taxon>Bacillati</taxon>
        <taxon>Bacillota</taxon>
        <taxon>Bacilli</taxon>
        <taxon>Bacillales</taxon>
        <taxon>Bacillaceae</taxon>
        <taxon>Alteribacillus</taxon>
    </lineage>
</organism>
<dbReference type="Gene3D" id="1.10.1740.10">
    <property type="match status" value="1"/>
</dbReference>
<evidence type="ECO:0000259" key="6">
    <source>
        <dbReference type="Pfam" id="PF04542"/>
    </source>
</evidence>
<dbReference type="SUPFAM" id="SSF88659">
    <property type="entry name" value="Sigma3 and sigma4 domains of RNA polymerase sigma factors"/>
    <property type="match status" value="1"/>
</dbReference>
<dbReference type="Pfam" id="PF04545">
    <property type="entry name" value="Sigma70_r4"/>
    <property type="match status" value="1"/>
</dbReference>
<evidence type="ECO:0000256" key="4">
    <source>
        <dbReference type="ARBA" id="ARBA00023125"/>
    </source>
</evidence>
<dbReference type="InterPro" id="IPR036388">
    <property type="entry name" value="WH-like_DNA-bd_sf"/>
</dbReference>
<keyword evidence="3" id="KW-0731">Sigma factor</keyword>
<dbReference type="EMBL" id="FNDK01000003">
    <property type="protein sequence ID" value="SDH23964.1"/>
    <property type="molecule type" value="Genomic_DNA"/>
</dbReference>
<gene>
    <name evidence="8" type="ORF">SAMN05192534_1032</name>
</gene>
<accession>A0A1G8ASY1</accession>
<keyword evidence="5" id="KW-0804">Transcription</keyword>
<dbReference type="Pfam" id="PF04542">
    <property type="entry name" value="Sigma70_r2"/>
    <property type="match status" value="1"/>
</dbReference>
<keyword evidence="9" id="KW-1185">Reference proteome</keyword>
<dbReference type="OrthoDB" id="9783788at2"/>
<evidence type="ECO:0000256" key="2">
    <source>
        <dbReference type="ARBA" id="ARBA00023015"/>
    </source>
</evidence>
<dbReference type="GO" id="GO:0006352">
    <property type="term" value="P:DNA-templated transcription initiation"/>
    <property type="evidence" value="ECO:0007669"/>
    <property type="project" value="InterPro"/>
</dbReference>
<evidence type="ECO:0000313" key="8">
    <source>
        <dbReference type="EMBL" id="SDH23964.1"/>
    </source>
</evidence>
<evidence type="ECO:0000256" key="5">
    <source>
        <dbReference type="ARBA" id="ARBA00023163"/>
    </source>
</evidence>
<dbReference type="InterPro" id="IPR013324">
    <property type="entry name" value="RNA_pol_sigma_r3/r4-like"/>
</dbReference>
<evidence type="ECO:0000256" key="3">
    <source>
        <dbReference type="ARBA" id="ARBA00023082"/>
    </source>
</evidence>